<keyword evidence="1" id="KW-0732">Signal</keyword>
<dbReference type="AlphaFoldDB" id="A0A2G9I7Q6"/>
<keyword evidence="3" id="KW-1185">Reference proteome</keyword>
<feature type="signal peptide" evidence="1">
    <location>
        <begin position="1"/>
        <end position="23"/>
    </location>
</feature>
<protein>
    <submittedName>
        <fullName evidence="2">Uncharacterized protein</fullName>
    </submittedName>
</protein>
<evidence type="ECO:0000313" key="3">
    <source>
        <dbReference type="Proteomes" id="UP000231279"/>
    </source>
</evidence>
<name>A0A2G9I7Q6_9LAMI</name>
<feature type="chain" id="PRO_5013829618" evidence="1">
    <location>
        <begin position="24"/>
        <end position="83"/>
    </location>
</feature>
<organism evidence="2 3">
    <name type="scientific">Handroanthus impetiginosus</name>
    <dbReference type="NCBI Taxonomy" id="429701"/>
    <lineage>
        <taxon>Eukaryota</taxon>
        <taxon>Viridiplantae</taxon>
        <taxon>Streptophyta</taxon>
        <taxon>Embryophyta</taxon>
        <taxon>Tracheophyta</taxon>
        <taxon>Spermatophyta</taxon>
        <taxon>Magnoliopsida</taxon>
        <taxon>eudicotyledons</taxon>
        <taxon>Gunneridae</taxon>
        <taxon>Pentapetalae</taxon>
        <taxon>asterids</taxon>
        <taxon>lamiids</taxon>
        <taxon>Lamiales</taxon>
        <taxon>Bignoniaceae</taxon>
        <taxon>Crescentiina</taxon>
        <taxon>Tabebuia alliance</taxon>
        <taxon>Handroanthus</taxon>
    </lineage>
</organism>
<reference evidence="3" key="1">
    <citation type="journal article" date="2018" name="Gigascience">
        <title>Genome assembly of the Pink Ipe (Handroanthus impetiginosus, Bignoniaceae), a highly valued, ecologically keystone Neotropical timber forest tree.</title>
        <authorList>
            <person name="Silva-Junior O.B."/>
            <person name="Grattapaglia D."/>
            <person name="Novaes E."/>
            <person name="Collevatti R.G."/>
        </authorList>
    </citation>
    <scope>NUCLEOTIDE SEQUENCE [LARGE SCALE GENOMIC DNA]</scope>
    <source>
        <strain evidence="3">cv. UFG-1</strain>
    </source>
</reference>
<gene>
    <name evidence="2" type="ORF">CDL12_01470</name>
</gene>
<evidence type="ECO:0000256" key="1">
    <source>
        <dbReference type="SAM" id="SignalP"/>
    </source>
</evidence>
<sequence length="83" mass="9010">MENIASKPLLLALILVITSVVSSSKTLDVGVETMEVQQSAPTTSSRNLDRCHKSCHKDQDCIDAHCGTKCIIVKHPAINSCFK</sequence>
<evidence type="ECO:0000313" key="2">
    <source>
        <dbReference type="EMBL" id="PIN25788.1"/>
    </source>
</evidence>
<comment type="caution">
    <text evidence="2">The sequence shown here is derived from an EMBL/GenBank/DDBJ whole genome shotgun (WGS) entry which is preliminary data.</text>
</comment>
<proteinExistence type="predicted"/>
<dbReference type="Proteomes" id="UP000231279">
    <property type="component" value="Unassembled WGS sequence"/>
</dbReference>
<accession>A0A2G9I7Q6</accession>
<dbReference type="EMBL" id="NKXS01000181">
    <property type="protein sequence ID" value="PIN25788.1"/>
    <property type="molecule type" value="Genomic_DNA"/>
</dbReference>